<dbReference type="Proteomes" id="UP000077701">
    <property type="component" value="Unassembled WGS sequence"/>
</dbReference>
<evidence type="ECO:0000256" key="2">
    <source>
        <dbReference type="ARBA" id="ARBA00001968"/>
    </source>
</evidence>
<dbReference type="FunFam" id="1.10.287.130:FF:000001">
    <property type="entry name" value="Two-component sensor histidine kinase"/>
    <property type="match status" value="1"/>
</dbReference>
<dbReference type="GO" id="GO:0000155">
    <property type="term" value="F:phosphorelay sensor kinase activity"/>
    <property type="evidence" value="ECO:0007669"/>
    <property type="project" value="InterPro"/>
</dbReference>
<dbReference type="FunFam" id="3.30.565.10:FF:000006">
    <property type="entry name" value="Sensor histidine kinase WalK"/>
    <property type="match status" value="1"/>
</dbReference>
<dbReference type="InterPro" id="IPR003018">
    <property type="entry name" value="GAF"/>
</dbReference>
<dbReference type="InterPro" id="IPR036890">
    <property type="entry name" value="HATPase_C_sf"/>
</dbReference>
<dbReference type="STRING" id="161355.PS9374_02958"/>
<dbReference type="InterPro" id="IPR036097">
    <property type="entry name" value="HisK_dim/P_sf"/>
</dbReference>
<evidence type="ECO:0000256" key="3">
    <source>
        <dbReference type="ARBA" id="ARBA00004236"/>
    </source>
</evidence>
<dbReference type="Pfam" id="PF01590">
    <property type="entry name" value="GAF"/>
    <property type="match status" value="1"/>
</dbReference>
<evidence type="ECO:0000313" key="11">
    <source>
        <dbReference type="EMBL" id="GAT67305.1"/>
    </source>
</evidence>
<accession>A0A161LKK4</accession>
<dbReference type="OrthoDB" id="9150152at2"/>
<keyword evidence="7 11" id="KW-0418">Kinase</keyword>
<dbReference type="PROSITE" id="PS50109">
    <property type="entry name" value="HIS_KIN"/>
    <property type="match status" value="1"/>
</dbReference>
<dbReference type="InterPro" id="IPR004358">
    <property type="entry name" value="Sig_transdc_His_kin-like_C"/>
</dbReference>
<dbReference type="InterPro" id="IPR029016">
    <property type="entry name" value="GAF-like_dom_sf"/>
</dbReference>
<feature type="domain" description="Histidine kinase" evidence="10">
    <location>
        <begin position="187"/>
        <end position="402"/>
    </location>
</feature>
<comment type="catalytic activity">
    <reaction evidence="1">
        <text>ATP + protein L-histidine = ADP + protein N-phospho-L-histidine.</text>
        <dbReference type="EC" id="2.7.13.3"/>
    </reaction>
</comment>
<dbReference type="SUPFAM" id="SSF55874">
    <property type="entry name" value="ATPase domain of HSP90 chaperone/DNA topoisomerase II/histidine kinase"/>
    <property type="match status" value="1"/>
</dbReference>
<dbReference type="EC" id="2.7.13.3" evidence="4"/>
<dbReference type="EMBL" id="BDCX01000006">
    <property type="protein sequence ID" value="GAT67305.1"/>
    <property type="molecule type" value="Genomic_DNA"/>
</dbReference>
<evidence type="ECO:0000256" key="1">
    <source>
        <dbReference type="ARBA" id="ARBA00000085"/>
    </source>
</evidence>
<dbReference type="InterPro" id="IPR050736">
    <property type="entry name" value="Sensor_HK_Regulatory"/>
</dbReference>
<evidence type="ECO:0000256" key="8">
    <source>
        <dbReference type="ARBA" id="ARBA00023012"/>
    </source>
</evidence>
<dbReference type="Gene3D" id="3.30.565.10">
    <property type="entry name" value="Histidine kinase-like ATPase, C-terminal domain"/>
    <property type="match status" value="1"/>
</dbReference>
<dbReference type="GO" id="GO:0005886">
    <property type="term" value="C:plasma membrane"/>
    <property type="evidence" value="ECO:0007669"/>
    <property type="project" value="UniProtKB-SubCell"/>
</dbReference>
<dbReference type="InterPro" id="IPR003661">
    <property type="entry name" value="HisK_dim/P_dom"/>
</dbReference>
<keyword evidence="9" id="KW-0472">Membrane</keyword>
<comment type="caution">
    <text evidence="11">The sequence shown here is derived from an EMBL/GenBank/DDBJ whole genome shotgun (WGS) entry which is preliminary data.</text>
</comment>
<proteinExistence type="predicted"/>
<dbReference type="InterPro" id="IPR003594">
    <property type="entry name" value="HATPase_dom"/>
</dbReference>
<keyword evidence="8" id="KW-0902">Two-component regulatory system</keyword>
<organism evidence="11 12">
    <name type="scientific">Planomonospora sphaerica</name>
    <dbReference type="NCBI Taxonomy" id="161355"/>
    <lineage>
        <taxon>Bacteria</taxon>
        <taxon>Bacillati</taxon>
        <taxon>Actinomycetota</taxon>
        <taxon>Actinomycetes</taxon>
        <taxon>Streptosporangiales</taxon>
        <taxon>Streptosporangiaceae</taxon>
        <taxon>Planomonospora</taxon>
    </lineage>
</organism>
<dbReference type="PRINTS" id="PR00344">
    <property type="entry name" value="BCTRLSENSOR"/>
</dbReference>
<dbReference type="Pfam" id="PF00512">
    <property type="entry name" value="HisKA"/>
    <property type="match status" value="1"/>
</dbReference>
<dbReference type="SMART" id="SM00388">
    <property type="entry name" value="HisKA"/>
    <property type="match status" value="1"/>
</dbReference>
<dbReference type="Gene3D" id="1.10.287.130">
    <property type="match status" value="1"/>
</dbReference>
<evidence type="ECO:0000256" key="6">
    <source>
        <dbReference type="ARBA" id="ARBA00022679"/>
    </source>
</evidence>
<dbReference type="RefSeq" id="WP_068897372.1">
    <property type="nucleotide sequence ID" value="NZ_BDCX01000006.1"/>
</dbReference>
<name>A0A161LKK4_9ACTN</name>
<dbReference type="PANTHER" id="PTHR43711:SF1">
    <property type="entry name" value="HISTIDINE KINASE 1"/>
    <property type="match status" value="1"/>
</dbReference>
<dbReference type="Pfam" id="PF02518">
    <property type="entry name" value="HATPase_c"/>
    <property type="match status" value="1"/>
</dbReference>
<dbReference type="GO" id="GO:0005509">
    <property type="term" value="F:calcium ion binding"/>
    <property type="evidence" value="ECO:0007669"/>
    <property type="project" value="UniProtKB-ARBA"/>
</dbReference>
<evidence type="ECO:0000313" key="12">
    <source>
        <dbReference type="Proteomes" id="UP000077701"/>
    </source>
</evidence>
<reference evidence="12" key="2">
    <citation type="submission" date="2016-04" db="EMBL/GenBank/DDBJ databases">
        <title>Planomonospora sphaerica JCM9374 whole genome shotgun sequence.</title>
        <authorList>
            <person name="Suzuki T."/>
            <person name="Dohra H."/>
            <person name="Kodani S."/>
        </authorList>
    </citation>
    <scope>NUCLEOTIDE SEQUENCE [LARGE SCALE GENOMIC DNA]</scope>
    <source>
        <strain evidence="12">JCM 9374</strain>
    </source>
</reference>
<dbReference type="SUPFAM" id="SSF55781">
    <property type="entry name" value="GAF domain-like"/>
    <property type="match status" value="1"/>
</dbReference>
<reference evidence="11 12" key="1">
    <citation type="journal article" date="2016" name="Genome Announc.">
        <title>Draft Genome Sequence of Planomonospora sphaerica JCM9374, a Rare Actinomycete.</title>
        <authorList>
            <person name="Dohra H."/>
            <person name="Suzuki T."/>
            <person name="Inoue Y."/>
            <person name="Kodani S."/>
        </authorList>
    </citation>
    <scope>NUCLEOTIDE SEQUENCE [LARGE SCALE GENOMIC DNA]</scope>
    <source>
        <strain evidence="11 12">JCM 9374</strain>
    </source>
</reference>
<evidence type="ECO:0000259" key="10">
    <source>
        <dbReference type="PROSITE" id="PS50109"/>
    </source>
</evidence>
<comment type="cofactor">
    <cofactor evidence="2">
        <name>a divalent metal cation</name>
        <dbReference type="ChEBI" id="CHEBI:60240"/>
    </cofactor>
</comment>
<evidence type="ECO:0000256" key="5">
    <source>
        <dbReference type="ARBA" id="ARBA00022553"/>
    </source>
</evidence>
<dbReference type="PANTHER" id="PTHR43711">
    <property type="entry name" value="TWO-COMPONENT HISTIDINE KINASE"/>
    <property type="match status" value="1"/>
</dbReference>
<sequence>MTSWPRPDDEAERVRELEELHALDAVPEPQFSSIATLAAHVCGTPIGLVNLVGHDTQYLKGRHGITWTEMDRRDSFCQYTICGDRIMEIPDAQADPRFRANSVVVGEPYVRFYAGAPVVSGHGHALGTVCVADTRPRLLSDDQRQALTTLAGNTAGLLQLHHHALRSEQMLARMREVEELKNQFLRTVNHELRTPLTAISSYLQIICDGDLDEATEQRFLRVIERNSDRLRDLLDELLLMASLNAGTAAFAPDQADLAALVHRTVAALAERVRTGQLTMTVHAPRAVMACADAGRVQHALTQLLDNAIKFTPPGGRIEVAAWSDPAPTVEVCDTGIGIGAADIEHVFDDFYRAPEAEERAIGGTGIGLSITRKIVELHDGTVQIDSRPDKGTRVRLILPAPLPCG</sequence>
<keyword evidence="6" id="KW-0808">Transferase</keyword>
<dbReference type="InterPro" id="IPR005467">
    <property type="entry name" value="His_kinase_dom"/>
</dbReference>
<evidence type="ECO:0000256" key="4">
    <source>
        <dbReference type="ARBA" id="ARBA00012438"/>
    </source>
</evidence>
<dbReference type="SUPFAM" id="SSF47384">
    <property type="entry name" value="Homodimeric domain of signal transducing histidine kinase"/>
    <property type="match status" value="1"/>
</dbReference>
<comment type="subcellular location">
    <subcellularLocation>
        <location evidence="3">Cell membrane</location>
    </subcellularLocation>
</comment>
<keyword evidence="12" id="KW-1185">Reference proteome</keyword>
<gene>
    <name evidence="11" type="ORF">PS9374_02958</name>
</gene>
<dbReference type="SMART" id="SM00387">
    <property type="entry name" value="HATPase_c"/>
    <property type="match status" value="1"/>
</dbReference>
<evidence type="ECO:0000256" key="9">
    <source>
        <dbReference type="ARBA" id="ARBA00023136"/>
    </source>
</evidence>
<dbReference type="CDD" id="cd00082">
    <property type="entry name" value="HisKA"/>
    <property type="match status" value="1"/>
</dbReference>
<protein>
    <recommendedName>
        <fullName evidence="4">histidine kinase</fullName>
        <ecNumber evidence="4">2.7.13.3</ecNumber>
    </recommendedName>
</protein>
<dbReference type="AlphaFoldDB" id="A0A161LKK4"/>
<evidence type="ECO:0000256" key="7">
    <source>
        <dbReference type="ARBA" id="ARBA00022777"/>
    </source>
</evidence>
<keyword evidence="5" id="KW-0597">Phosphoprotein</keyword>
<dbReference type="Gene3D" id="3.30.450.40">
    <property type="match status" value="1"/>
</dbReference>
<dbReference type="SMART" id="SM00065">
    <property type="entry name" value="GAF"/>
    <property type="match status" value="1"/>
</dbReference>